<sequence>MLHLLAGNFSDLTPKPGHHHKKKDIINKLSKKMESLFNLKYIIGSVLYSLIGIVILVISFWVIEKITPENLWKEIIVNHNKALAIIAAAFIIAIAIIIASAIHG</sequence>
<dbReference type="InterPro" id="IPR007140">
    <property type="entry name" value="DUF350"/>
</dbReference>
<comment type="similarity">
    <text evidence="2">Belongs to the UPF0719 family.</text>
</comment>
<evidence type="ECO:0000256" key="1">
    <source>
        <dbReference type="ARBA" id="ARBA00004651"/>
    </source>
</evidence>
<evidence type="ECO:0000313" key="9">
    <source>
        <dbReference type="Proteomes" id="UP000030185"/>
    </source>
</evidence>
<proteinExistence type="inferred from homology"/>
<accession>A0A098LBM9</accession>
<comment type="subcellular location">
    <subcellularLocation>
        <location evidence="1">Cell membrane</location>
        <topology evidence="1">Multi-pass membrane protein</topology>
    </subcellularLocation>
</comment>
<dbReference type="GO" id="GO:0005886">
    <property type="term" value="C:plasma membrane"/>
    <property type="evidence" value="ECO:0007669"/>
    <property type="project" value="UniProtKB-SubCell"/>
</dbReference>
<evidence type="ECO:0000256" key="4">
    <source>
        <dbReference type="ARBA" id="ARBA00022692"/>
    </source>
</evidence>
<feature type="transmembrane region" description="Helical" evidence="7">
    <location>
        <begin position="41"/>
        <end position="63"/>
    </location>
</feature>
<evidence type="ECO:0000256" key="7">
    <source>
        <dbReference type="SAM" id="Phobius"/>
    </source>
</evidence>
<organism evidence="8 9">
    <name type="scientific">Sporocytophaga myxococcoides</name>
    <dbReference type="NCBI Taxonomy" id="153721"/>
    <lineage>
        <taxon>Bacteria</taxon>
        <taxon>Pseudomonadati</taxon>
        <taxon>Bacteroidota</taxon>
        <taxon>Cytophagia</taxon>
        <taxon>Cytophagales</taxon>
        <taxon>Cytophagaceae</taxon>
        <taxon>Sporocytophaga</taxon>
    </lineage>
</organism>
<dbReference type="EMBL" id="BBLT01000002">
    <property type="protein sequence ID" value="GAL84315.1"/>
    <property type="molecule type" value="Genomic_DNA"/>
</dbReference>
<protein>
    <recommendedName>
        <fullName evidence="10">DUF350 domain-containing protein</fullName>
    </recommendedName>
</protein>
<evidence type="ECO:0008006" key="10">
    <source>
        <dbReference type="Google" id="ProtNLM"/>
    </source>
</evidence>
<feature type="transmembrane region" description="Helical" evidence="7">
    <location>
        <begin position="83"/>
        <end position="102"/>
    </location>
</feature>
<evidence type="ECO:0000256" key="6">
    <source>
        <dbReference type="ARBA" id="ARBA00023136"/>
    </source>
</evidence>
<dbReference type="AlphaFoldDB" id="A0A098LBM9"/>
<dbReference type="eggNOG" id="ENOG5033AJI">
    <property type="taxonomic scope" value="Bacteria"/>
</dbReference>
<keyword evidence="6 7" id="KW-0472">Membrane</keyword>
<name>A0A098LBM9_9BACT</name>
<reference evidence="8 9" key="1">
    <citation type="submission" date="2014-09" db="EMBL/GenBank/DDBJ databases">
        <title>Sporocytophaga myxococcoides PG-01 genome sequencing.</title>
        <authorList>
            <person name="Liu L."/>
            <person name="Gao P.J."/>
            <person name="Chen G.J."/>
            <person name="Wang L.S."/>
        </authorList>
    </citation>
    <scope>NUCLEOTIDE SEQUENCE [LARGE SCALE GENOMIC DNA]</scope>
    <source>
        <strain evidence="8 9">PG-01</strain>
    </source>
</reference>
<evidence type="ECO:0000256" key="2">
    <source>
        <dbReference type="ARBA" id="ARBA00005779"/>
    </source>
</evidence>
<keyword evidence="3" id="KW-1003">Cell membrane</keyword>
<evidence type="ECO:0000313" key="8">
    <source>
        <dbReference type="EMBL" id="GAL84315.1"/>
    </source>
</evidence>
<dbReference type="Proteomes" id="UP000030185">
    <property type="component" value="Unassembled WGS sequence"/>
</dbReference>
<keyword evidence="5 7" id="KW-1133">Transmembrane helix</keyword>
<keyword evidence="4 7" id="KW-0812">Transmembrane</keyword>
<evidence type="ECO:0000256" key="3">
    <source>
        <dbReference type="ARBA" id="ARBA00022475"/>
    </source>
</evidence>
<gene>
    <name evidence="8" type="ORF">MYP_1543</name>
</gene>
<keyword evidence="9" id="KW-1185">Reference proteome</keyword>
<dbReference type="STRING" id="153721.MYP_1543"/>
<comment type="caution">
    <text evidence="8">The sequence shown here is derived from an EMBL/GenBank/DDBJ whole genome shotgun (WGS) entry which is preliminary data.</text>
</comment>
<dbReference type="Pfam" id="PF03994">
    <property type="entry name" value="DUF350"/>
    <property type="match status" value="1"/>
</dbReference>
<evidence type="ECO:0000256" key="5">
    <source>
        <dbReference type="ARBA" id="ARBA00022989"/>
    </source>
</evidence>